<dbReference type="InterPro" id="IPR050598">
    <property type="entry name" value="AminoAcid_Transporter"/>
</dbReference>
<dbReference type="Pfam" id="PF13520">
    <property type="entry name" value="AA_permease_2"/>
    <property type="match status" value="1"/>
</dbReference>
<evidence type="ECO:0000256" key="1">
    <source>
        <dbReference type="ARBA" id="ARBA00004141"/>
    </source>
</evidence>
<feature type="transmembrane region" description="Helical" evidence="5">
    <location>
        <begin position="227"/>
        <end position="251"/>
    </location>
</feature>
<dbReference type="OrthoDB" id="5982228at2759"/>
<sequence length="281" mass="30516">MALYKVLATFQGWSNAMYVLDEVKDPRRTLKAAGILGLGSVGVLYVLVNAVFFIAATPKELSETGITVVALFIGRVFGGTMQRFTAILAAMSSLGNIMTASFSMSRVILGFAEGGLLPFSSFFALRTSSGSPSGAFVLVFLSSCLMIIAIPFGEAYNFLLDVGQWAMAVIQFFVVCGLFLIRKRLSYPAATFKVWTSVACVFLASQTFLAISPFIAPGDGQSRLPVWLTPLAATLIFCLGVIYWYTWWVVVPKLGGFVWEKGIVISDDGARAVHWRPVPKT</sequence>
<dbReference type="Proteomes" id="UP000326565">
    <property type="component" value="Unassembled WGS sequence"/>
</dbReference>
<evidence type="ECO:0000256" key="4">
    <source>
        <dbReference type="ARBA" id="ARBA00023136"/>
    </source>
</evidence>
<comment type="subcellular location">
    <subcellularLocation>
        <location evidence="1">Membrane</location>
        <topology evidence="1">Multi-pass membrane protein</topology>
    </subcellularLocation>
</comment>
<keyword evidence="7" id="KW-1185">Reference proteome</keyword>
<accession>A0A5N5WWC8</accession>
<dbReference type="PANTHER" id="PTHR11785">
    <property type="entry name" value="AMINO ACID TRANSPORTER"/>
    <property type="match status" value="1"/>
</dbReference>
<dbReference type="PANTHER" id="PTHR11785:SF382">
    <property type="entry name" value="LOW-AFFINITY METHIONINE PERMEASE"/>
    <property type="match status" value="1"/>
</dbReference>
<evidence type="ECO:0000313" key="7">
    <source>
        <dbReference type="Proteomes" id="UP000326565"/>
    </source>
</evidence>
<gene>
    <name evidence="6" type="ORF">BDV29DRAFT_158397</name>
</gene>
<evidence type="ECO:0000256" key="5">
    <source>
        <dbReference type="SAM" id="Phobius"/>
    </source>
</evidence>
<evidence type="ECO:0000256" key="3">
    <source>
        <dbReference type="ARBA" id="ARBA00022989"/>
    </source>
</evidence>
<dbReference type="EMBL" id="ML732243">
    <property type="protein sequence ID" value="KAB8072619.1"/>
    <property type="molecule type" value="Genomic_DNA"/>
</dbReference>
<organism evidence="6 7">
    <name type="scientific">Aspergillus leporis</name>
    <dbReference type="NCBI Taxonomy" id="41062"/>
    <lineage>
        <taxon>Eukaryota</taxon>
        <taxon>Fungi</taxon>
        <taxon>Dikarya</taxon>
        <taxon>Ascomycota</taxon>
        <taxon>Pezizomycotina</taxon>
        <taxon>Eurotiomycetes</taxon>
        <taxon>Eurotiomycetidae</taxon>
        <taxon>Eurotiales</taxon>
        <taxon>Aspergillaceae</taxon>
        <taxon>Aspergillus</taxon>
        <taxon>Aspergillus subgen. Circumdati</taxon>
    </lineage>
</organism>
<reference evidence="6 7" key="1">
    <citation type="submission" date="2019-04" db="EMBL/GenBank/DDBJ databases">
        <title>Friends and foes A comparative genomics study of 23 Aspergillus species from section Flavi.</title>
        <authorList>
            <consortium name="DOE Joint Genome Institute"/>
            <person name="Kjaerbolling I."/>
            <person name="Vesth T."/>
            <person name="Frisvad J.C."/>
            <person name="Nybo J.L."/>
            <person name="Theobald S."/>
            <person name="Kildgaard S."/>
            <person name="Isbrandt T."/>
            <person name="Kuo A."/>
            <person name="Sato A."/>
            <person name="Lyhne E.K."/>
            <person name="Kogle M.E."/>
            <person name="Wiebenga A."/>
            <person name="Kun R.S."/>
            <person name="Lubbers R.J."/>
            <person name="Makela M.R."/>
            <person name="Barry K."/>
            <person name="Chovatia M."/>
            <person name="Clum A."/>
            <person name="Daum C."/>
            <person name="Haridas S."/>
            <person name="He G."/>
            <person name="LaButti K."/>
            <person name="Lipzen A."/>
            <person name="Mondo S."/>
            <person name="Riley R."/>
            <person name="Salamov A."/>
            <person name="Simmons B.A."/>
            <person name="Magnuson J.K."/>
            <person name="Henrissat B."/>
            <person name="Mortensen U.H."/>
            <person name="Larsen T.O."/>
            <person name="Devries R.P."/>
            <person name="Grigoriev I.V."/>
            <person name="Machida M."/>
            <person name="Baker S.E."/>
            <person name="Andersen M.R."/>
        </authorList>
    </citation>
    <scope>NUCLEOTIDE SEQUENCE [LARGE SCALE GENOMIC DNA]</scope>
    <source>
        <strain evidence="6 7">CBS 151.66</strain>
    </source>
</reference>
<feature type="transmembrane region" description="Helical" evidence="5">
    <location>
        <begin position="134"/>
        <end position="153"/>
    </location>
</feature>
<evidence type="ECO:0000256" key="2">
    <source>
        <dbReference type="ARBA" id="ARBA00022692"/>
    </source>
</evidence>
<feature type="transmembrane region" description="Helical" evidence="5">
    <location>
        <begin position="84"/>
        <end position="102"/>
    </location>
</feature>
<keyword evidence="4 5" id="KW-0472">Membrane</keyword>
<keyword evidence="3 5" id="KW-1133">Transmembrane helix</keyword>
<name>A0A5N5WWC8_9EURO</name>
<evidence type="ECO:0000313" key="6">
    <source>
        <dbReference type="EMBL" id="KAB8072619.1"/>
    </source>
</evidence>
<feature type="transmembrane region" description="Helical" evidence="5">
    <location>
        <begin position="33"/>
        <end position="55"/>
    </location>
</feature>
<dbReference type="AlphaFoldDB" id="A0A5N5WWC8"/>
<dbReference type="InterPro" id="IPR002293">
    <property type="entry name" value="AA/rel_permease1"/>
</dbReference>
<protein>
    <submittedName>
        <fullName evidence="6">Amino acid/polyamine transporter I</fullName>
    </submittedName>
</protein>
<proteinExistence type="predicted"/>
<dbReference type="Gene3D" id="1.20.1740.10">
    <property type="entry name" value="Amino acid/polyamine transporter I"/>
    <property type="match status" value="1"/>
</dbReference>
<feature type="transmembrane region" description="Helical" evidence="5">
    <location>
        <begin position="165"/>
        <end position="182"/>
    </location>
</feature>
<keyword evidence="2 5" id="KW-0812">Transmembrane</keyword>
<dbReference type="GO" id="GO:0016020">
    <property type="term" value="C:membrane"/>
    <property type="evidence" value="ECO:0007669"/>
    <property type="project" value="UniProtKB-SubCell"/>
</dbReference>
<dbReference type="GO" id="GO:0015179">
    <property type="term" value="F:L-amino acid transmembrane transporter activity"/>
    <property type="evidence" value="ECO:0007669"/>
    <property type="project" value="TreeGrafter"/>
</dbReference>
<feature type="transmembrane region" description="Helical" evidence="5">
    <location>
        <begin position="194"/>
        <end position="215"/>
    </location>
</feature>